<keyword evidence="2" id="KW-1185">Reference proteome</keyword>
<dbReference type="EMBL" id="CP045896">
    <property type="protein sequence ID" value="QQP50249.1"/>
    <property type="molecule type" value="Genomic_DNA"/>
</dbReference>
<reference evidence="2" key="1">
    <citation type="submission" date="2021-01" db="EMBL/GenBank/DDBJ databases">
        <title>Caligus Genome Assembly.</title>
        <authorList>
            <person name="Gallardo-Escarate C."/>
        </authorList>
    </citation>
    <scope>NUCLEOTIDE SEQUENCE [LARGE SCALE GENOMIC DNA]</scope>
</reference>
<gene>
    <name evidence="1" type="ORF">FKW44_011183</name>
</gene>
<evidence type="ECO:0000313" key="2">
    <source>
        <dbReference type="Proteomes" id="UP000595437"/>
    </source>
</evidence>
<dbReference type="Proteomes" id="UP000595437">
    <property type="component" value="Chromosome 7"/>
</dbReference>
<sequence length="52" mass="6016">MRISSRSSKTPDSTFPRDSHRDLLWNRTTVWSEPISSHSAEKIRPLTGLVFM</sequence>
<accession>A0A7T8HHX2</accession>
<name>A0A7T8HHX2_CALRO</name>
<proteinExistence type="predicted"/>
<organism evidence="1 2">
    <name type="scientific">Caligus rogercresseyi</name>
    <name type="common">Sea louse</name>
    <dbReference type="NCBI Taxonomy" id="217165"/>
    <lineage>
        <taxon>Eukaryota</taxon>
        <taxon>Metazoa</taxon>
        <taxon>Ecdysozoa</taxon>
        <taxon>Arthropoda</taxon>
        <taxon>Crustacea</taxon>
        <taxon>Multicrustacea</taxon>
        <taxon>Hexanauplia</taxon>
        <taxon>Copepoda</taxon>
        <taxon>Siphonostomatoida</taxon>
        <taxon>Caligidae</taxon>
        <taxon>Caligus</taxon>
    </lineage>
</organism>
<protein>
    <submittedName>
        <fullName evidence="1">Uncharacterized protein</fullName>
    </submittedName>
</protein>
<dbReference type="AlphaFoldDB" id="A0A7T8HHX2"/>
<evidence type="ECO:0000313" key="1">
    <source>
        <dbReference type="EMBL" id="QQP50249.1"/>
    </source>
</evidence>